<protein>
    <submittedName>
        <fullName evidence="2">Uncharacterized protein</fullName>
    </submittedName>
</protein>
<accession>A0A8S9MFG2</accession>
<feature type="compositionally biased region" description="Basic and acidic residues" evidence="1">
    <location>
        <begin position="1"/>
        <end position="13"/>
    </location>
</feature>
<organism evidence="2 3">
    <name type="scientific">Brassica cretica</name>
    <name type="common">Mustard</name>
    <dbReference type="NCBI Taxonomy" id="69181"/>
    <lineage>
        <taxon>Eukaryota</taxon>
        <taxon>Viridiplantae</taxon>
        <taxon>Streptophyta</taxon>
        <taxon>Embryophyta</taxon>
        <taxon>Tracheophyta</taxon>
        <taxon>Spermatophyta</taxon>
        <taxon>Magnoliopsida</taxon>
        <taxon>eudicotyledons</taxon>
        <taxon>Gunneridae</taxon>
        <taxon>Pentapetalae</taxon>
        <taxon>rosids</taxon>
        <taxon>malvids</taxon>
        <taxon>Brassicales</taxon>
        <taxon>Brassicaceae</taxon>
        <taxon>Brassiceae</taxon>
        <taxon>Brassica</taxon>
    </lineage>
</organism>
<name>A0A8S9MFG2_BRACR</name>
<evidence type="ECO:0000256" key="1">
    <source>
        <dbReference type="SAM" id="MobiDB-lite"/>
    </source>
</evidence>
<reference evidence="2" key="1">
    <citation type="submission" date="2019-12" db="EMBL/GenBank/DDBJ databases">
        <title>Genome sequencing and annotation of Brassica cretica.</title>
        <authorList>
            <person name="Studholme D.J."/>
            <person name="Sarris P.F."/>
        </authorList>
    </citation>
    <scope>NUCLEOTIDE SEQUENCE</scope>
    <source>
        <strain evidence="2">PFS-001/15</strain>
        <tissue evidence="2">Leaf</tissue>
    </source>
</reference>
<dbReference type="Proteomes" id="UP000712281">
    <property type="component" value="Unassembled WGS sequence"/>
</dbReference>
<feature type="region of interest" description="Disordered" evidence="1">
    <location>
        <begin position="1"/>
        <end position="81"/>
    </location>
</feature>
<evidence type="ECO:0000313" key="3">
    <source>
        <dbReference type="Proteomes" id="UP000712281"/>
    </source>
</evidence>
<sequence>MIGTKRDRSRPENRTVLTCPPRPWARTTITKVTSPMGGNDQHHGHLALGRNDQHHGHLAHGRGRSAPGSPRPGARTIQSRPVRLVSTLVSSI</sequence>
<proteinExistence type="predicted"/>
<evidence type="ECO:0000313" key="2">
    <source>
        <dbReference type="EMBL" id="KAF2618934.1"/>
    </source>
</evidence>
<dbReference type="EMBL" id="QGKW02000007">
    <property type="protein sequence ID" value="KAF2618934.1"/>
    <property type="molecule type" value="Genomic_DNA"/>
</dbReference>
<gene>
    <name evidence="2" type="ORF">F2Q68_00038801</name>
</gene>
<comment type="caution">
    <text evidence="2">The sequence shown here is derived from an EMBL/GenBank/DDBJ whole genome shotgun (WGS) entry which is preliminary data.</text>
</comment>
<dbReference type="AlphaFoldDB" id="A0A8S9MFG2"/>